<evidence type="ECO:0008006" key="8">
    <source>
        <dbReference type="Google" id="ProtNLM"/>
    </source>
</evidence>
<sequence length="516" mass="56382">MAPSNKRVAVIGAGISGVVTAAHLKNEGLDVAVFERSSAAGGIWFYDERKPLEPAYSPMPPSEAGRKVTKENVEESEVKKLLHAPPGPCYIGLKNNVATRLLETTLNEFPPGTEDFVSHSVLKDYIQDTAAKTAVDALTQYNTDVRNVTKVGSKWAVQTSTLKSHDNGTVTFETSTSDFDAVVVASGHYHAPRIPNIPGLADWKRLYPHRVQHSKGYRSPSDFHGKNFLLIGGSVSSTDIARELGPIADTIYQSHRNGAFDLSASLLPENGIRVDEVMSFELPSSTTSSTTPPTLLPSDPIPLTATLKSGAKLCEIHHVILCTGYHLTLPFLPQFHNDSTPVDQASEEVLVTDGTQFHNLHKDVFYIPDPTLAFVGVPFFTATFTLFEFQAVVVAKVLAGFADLPSESAMREEYNRRIATKGYGKAFHSLRDKEEEYVSELLGWVNADLEKHGQAELEGHSRQWKEARVEQVQRIKALFAAPPRLGRKIEVTCQSAGAVALRPGREVEGTLVQAAA</sequence>
<dbReference type="AlphaFoldDB" id="A0A9W8X2E9"/>
<evidence type="ECO:0000256" key="5">
    <source>
        <dbReference type="ARBA" id="ARBA00023002"/>
    </source>
</evidence>
<reference evidence="6" key="1">
    <citation type="submission" date="2022-10" db="EMBL/GenBank/DDBJ databases">
        <title>Tapping the CABI collections for fungal endophytes: first genome assemblies for Collariella, Neodidymelliopsis, Ascochyta clinopodiicola, Didymella pomorum, Didymosphaeria variabile, Neocosmospora piperis and Neocucurbitaria cava.</title>
        <authorList>
            <person name="Hill R."/>
        </authorList>
    </citation>
    <scope>NUCLEOTIDE SEQUENCE</scope>
    <source>
        <strain evidence="6">IMI 360193</strain>
    </source>
</reference>
<keyword evidence="3" id="KW-0274">FAD</keyword>
<dbReference type="PIRSF" id="PIRSF000332">
    <property type="entry name" value="FMO"/>
    <property type="match status" value="1"/>
</dbReference>
<dbReference type="GO" id="GO:0050660">
    <property type="term" value="F:flavin adenine dinucleotide binding"/>
    <property type="evidence" value="ECO:0007669"/>
    <property type="project" value="InterPro"/>
</dbReference>
<dbReference type="InterPro" id="IPR000960">
    <property type="entry name" value="Flavin_mOase"/>
</dbReference>
<organism evidence="6 7">
    <name type="scientific">Didymella glomerata</name>
    <dbReference type="NCBI Taxonomy" id="749621"/>
    <lineage>
        <taxon>Eukaryota</taxon>
        <taxon>Fungi</taxon>
        <taxon>Dikarya</taxon>
        <taxon>Ascomycota</taxon>
        <taxon>Pezizomycotina</taxon>
        <taxon>Dothideomycetes</taxon>
        <taxon>Pleosporomycetidae</taxon>
        <taxon>Pleosporales</taxon>
        <taxon>Pleosporineae</taxon>
        <taxon>Didymellaceae</taxon>
        <taxon>Didymella</taxon>
    </lineage>
</organism>
<dbReference type="GO" id="GO:0050661">
    <property type="term" value="F:NADP binding"/>
    <property type="evidence" value="ECO:0007669"/>
    <property type="project" value="InterPro"/>
</dbReference>
<keyword evidence="4" id="KW-0521">NADP</keyword>
<keyword evidence="2" id="KW-0285">Flavoprotein</keyword>
<evidence type="ECO:0000256" key="3">
    <source>
        <dbReference type="ARBA" id="ARBA00022827"/>
    </source>
</evidence>
<dbReference type="Proteomes" id="UP001140562">
    <property type="component" value="Unassembled WGS sequence"/>
</dbReference>
<dbReference type="InterPro" id="IPR050346">
    <property type="entry name" value="FMO-like"/>
</dbReference>
<dbReference type="InterPro" id="IPR036188">
    <property type="entry name" value="FAD/NAD-bd_sf"/>
</dbReference>
<gene>
    <name evidence="6" type="ORF">N0V87_003440</name>
</gene>
<keyword evidence="5" id="KW-0560">Oxidoreductase</keyword>
<dbReference type="Gene3D" id="3.50.50.60">
    <property type="entry name" value="FAD/NAD(P)-binding domain"/>
    <property type="match status" value="2"/>
</dbReference>
<comment type="caution">
    <text evidence="6">The sequence shown here is derived from an EMBL/GenBank/DDBJ whole genome shotgun (WGS) entry which is preliminary data.</text>
</comment>
<evidence type="ECO:0000313" key="6">
    <source>
        <dbReference type="EMBL" id="KAJ4339266.1"/>
    </source>
</evidence>
<evidence type="ECO:0000313" key="7">
    <source>
        <dbReference type="Proteomes" id="UP001140562"/>
    </source>
</evidence>
<dbReference type="Pfam" id="PF00743">
    <property type="entry name" value="FMO-like"/>
    <property type="match status" value="2"/>
</dbReference>
<comment type="similarity">
    <text evidence="1">Belongs to the FMO family.</text>
</comment>
<dbReference type="EMBL" id="JAPEUV010000024">
    <property type="protein sequence ID" value="KAJ4339266.1"/>
    <property type="molecule type" value="Genomic_DNA"/>
</dbReference>
<dbReference type="PANTHER" id="PTHR23023">
    <property type="entry name" value="DIMETHYLANILINE MONOOXYGENASE"/>
    <property type="match status" value="1"/>
</dbReference>
<dbReference type="GO" id="GO:0004499">
    <property type="term" value="F:N,N-dimethylaniline monooxygenase activity"/>
    <property type="evidence" value="ECO:0007669"/>
    <property type="project" value="InterPro"/>
</dbReference>
<proteinExistence type="inferred from homology"/>
<accession>A0A9W8X2E9</accession>
<dbReference type="InterPro" id="IPR020946">
    <property type="entry name" value="Flavin_mOase-like"/>
</dbReference>
<dbReference type="Pfam" id="PF13450">
    <property type="entry name" value="NAD_binding_8"/>
    <property type="match status" value="1"/>
</dbReference>
<dbReference type="OrthoDB" id="66881at2759"/>
<name>A0A9W8X2E9_9PLEO</name>
<keyword evidence="7" id="KW-1185">Reference proteome</keyword>
<dbReference type="SUPFAM" id="SSF51905">
    <property type="entry name" value="FAD/NAD(P)-binding domain"/>
    <property type="match status" value="2"/>
</dbReference>
<evidence type="ECO:0000256" key="2">
    <source>
        <dbReference type="ARBA" id="ARBA00022630"/>
    </source>
</evidence>
<evidence type="ECO:0000256" key="4">
    <source>
        <dbReference type="ARBA" id="ARBA00022857"/>
    </source>
</evidence>
<protein>
    <recommendedName>
        <fullName evidence="8">Flavin-containing monooxygenase</fullName>
    </recommendedName>
</protein>
<dbReference type="PRINTS" id="PR00419">
    <property type="entry name" value="ADXRDTASE"/>
</dbReference>
<evidence type="ECO:0000256" key="1">
    <source>
        <dbReference type="ARBA" id="ARBA00009183"/>
    </source>
</evidence>